<accession>A0ABD3EZG4</accession>
<dbReference type="EMBL" id="JBIMZQ010000055">
    <property type="protein sequence ID" value="KAL3658354.1"/>
    <property type="molecule type" value="Genomic_DNA"/>
</dbReference>
<proteinExistence type="predicted"/>
<name>A0ABD3EZG4_9STRA</name>
<keyword evidence="3" id="KW-1185">Reference proteome</keyword>
<gene>
    <name evidence="2" type="ORF">V7S43_016734</name>
</gene>
<evidence type="ECO:0000313" key="3">
    <source>
        <dbReference type="Proteomes" id="UP001632037"/>
    </source>
</evidence>
<reference evidence="2 3" key="1">
    <citation type="submission" date="2024-09" db="EMBL/GenBank/DDBJ databases">
        <title>Genome sequencing and assembly of Phytophthora oleae, isolate VK10A, causative agent of rot of olive drupes.</title>
        <authorList>
            <person name="Conti Taguali S."/>
            <person name="Riolo M."/>
            <person name="La Spada F."/>
            <person name="Cacciola S.O."/>
            <person name="Dionisio G."/>
        </authorList>
    </citation>
    <scope>NUCLEOTIDE SEQUENCE [LARGE SCALE GENOMIC DNA]</scope>
    <source>
        <strain evidence="2 3">VK10A</strain>
    </source>
</reference>
<evidence type="ECO:0000313" key="2">
    <source>
        <dbReference type="EMBL" id="KAL3658354.1"/>
    </source>
</evidence>
<dbReference type="Gene3D" id="3.80.10.10">
    <property type="entry name" value="Ribonuclease Inhibitor"/>
    <property type="match status" value="1"/>
</dbReference>
<organism evidence="2 3">
    <name type="scientific">Phytophthora oleae</name>
    <dbReference type="NCBI Taxonomy" id="2107226"/>
    <lineage>
        <taxon>Eukaryota</taxon>
        <taxon>Sar</taxon>
        <taxon>Stramenopiles</taxon>
        <taxon>Oomycota</taxon>
        <taxon>Peronosporomycetes</taxon>
        <taxon>Peronosporales</taxon>
        <taxon>Peronosporaceae</taxon>
        <taxon>Phytophthora</taxon>
    </lineage>
</organism>
<feature type="signal peptide" evidence="1">
    <location>
        <begin position="1"/>
        <end position="25"/>
    </location>
</feature>
<dbReference type="SUPFAM" id="SSF52058">
    <property type="entry name" value="L domain-like"/>
    <property type="match status" value="1"/>
</dbReference>
<protein>
    <submittedName>
        <fullName evidence="2">Uncharacterized protein</fullName>
    </submittedName>
</protein>
<evidence type="ECO:0000256" key="1">
    <source>
        <dbReference type="SAM" id="SignalP"/>
    </source>
</evidence>
<dbReference type="Proteomes" id="UP001632037">
    <property type="component" value="Unassembled WGS sequence"/>
</dbReference>
<comment type="caution">
    <text evidence="2">The sequence shown here is derived from an EMBL/GenBank/DDBJ whole genome shotgun (WGS) entry which is preliminary data.</text>
</comment>
<dbReference type="AlphaFoldDB" id="A0ABD3EZG4"/>
<feature type="chain" id="PRO_5044864740" evidence="1">
    <location>
        <begin position="26"/>
        <end position="134"/>
    </location>
</feature>
<dbReference type="InterPro" id="IPR032675">
    <property type="entry name" value="LRR_dom_sf"/>
</dbReference>
<sequence length="134" mass="14303">MKRAASWAVCVAGIASGSVLSLVDAATTCSTTAATVSNYVASTTFAAAQIDYEDCSSKVVRVITASDGTTQLDLSGNKIVYVKSLPSIMQLNLKNNNITSLQNVSIPPTVQTLYVRACSLNIIKLTHEYLLIWQ</sequence>
<keyword evidence="1" id="KW-0732">Signal</keyword>